<proteinExistence type="predicted"/>
<dbReference type="HOGENOM" id="CLU_1713926_0_0_1"/>
<evidence type="ECO:0000256" key="1">
    <source>
        <dbReference type="SAM" id="MobiDB-lite"/>
    </source>
</evidence>
<feature type="compositionally biased region" description="Polar residues" evidence="1">
    <location>
        <begin position="1"/>
        <end position="12"/>
    </location>
</feature>
<protein>
    <submittedName>
        <fullName evidence="2">Uncharacterized protein</fullName>
    </submittedName>
</protein>
<gene>
    <name evidence="2" type="ORF">PDE_06275</name>
</gene>
<evidence type="ECO:0000313" key="3">
    <source>
        <dbReference type="Proteomes" id="UP000019376"/>
    </source>
</evidence>
<sequence>MSPPNSLVQKPPNSAHHQDTTPEDPWAAQATIHFTARPLLFTVPLKKDKVSGMRKIIIIHQSSPLNSSPQVDEDLIKKRGLWRRSYTDSSLPNAHRSPANSSTRPPRLGPRQRAPHSSNGSFDPPQVVFEESPFLTSASIPFRVGSLFASSLA</sequence>
<dbReference type="EMBL" id="KB644413">
    <property type="protein sequence ID" value="EPS31320.1"/>
    <property type="molecule type" value="Genomic_DNA"/>
</dbReference>
<feature type="region of interest" description="Disordered" evidence="1">
    <location>
        <begin position="86"/>
        <end position="125"/>
    </location>
</feature>
<evidence type="ECO:0000313" key="2">
    <source>
        <dbReference type="EMBL" id="EPS31320.1"/>
    </source>
</evidence>
<organism evidence="2 3">
    <name type="scientific">Penicillium oxalicum (strain 114-2 / CGMCC 5302)</name>
    <name type="common">Penicillium decumbens</name>
    <dbReference type="NCBI Taxonomy" id="933388"/>
    <lineage>
        <taxon>Eukaryota</taxon>
        <taxon>Fungi</taxon>
        <taxon>Dikarya</taxon>
        <taxon>Ascomycota</taxon>
        <taxon>Pezizomycotina</taxon>
        <taxon>Eurotiomycetes</taxon>
        <taxon>Eurotiomycetidae</taxon>
        <taxon>Eurotiales</taxon>
        <taxon>Aspergillaceae</taxon>
        <taxon>Penicillium</taxon>
    </lineage>
</organism>
<name>S7ZL24_PENO1</name>
<accession>S7ZL24</accession>
<feature type="region of interest" description="Disordered" evidence="1">
    <location>
        <begin position="1"/>
        <end position="26"/>
    </location>
</feature>
<dbReference type="AlphaFoldDB" id="S7ZL24"/>
<dbReference type="Proteomes" id="UP000019376">
    <property type="component" value="Unassembled WGS sequence"/>
</dbReference>
<keyword evidence="3" id="KW-1185">Reference proteome</keyword>
<reference evidence="2 3" key="1">
    <citation type="journal article" date="2013" name="PLoS ONE">
        <title>Genomic and secretomic analyses reveal unique features of the lignocellulolytic enzyme system of Penicillium decumbens.</title>
        <authorList>
            <person name="Liu G."/>
            <person name="Zhang L."/>
            <person name="Wei X."/>
            <person name="Zou G."/>
            <person name="Qin Y."/>
            <person name="Ma L."/>
            <person name="Li J."/>
            <person name="Zheng H."/>
            <person name="Wang S."/>
            <person name="Wang C."/>
            <person name="Xun L."/>
            <person name="Zhao G.-P."/>
            <person name="Zhou Z."/>
            <person name="Qu Y."/>
        </authorList>
    </citation>
    <scope>NUCLEOTIDE SEQUENCE [LARGE SCALE GENOMIC DNA]</scope>
    <source>
        <strain evidence="3">114-2 / CGMCC 5302</strain>
    </source>
</reference>
<feature type="compositionally biased region" description="Polar residues" evidence="1">
    <location>
        <begin position="87"/>
        <end position="104"/>
    </location>
</feature>